<dbReference type="RefSeq" id="WP_341416404.1">
    <property type="nucleotide sequence ID" value="NZ_JBBPCC010000009.1"/>
</dbReference>
<keyword evidence="4" id="KW-1185">Reference proteome</keyword>
<feature type="compositionally biased region" description="Low complexity" evidence="1">
    <location>
        <begin position="37"/>
        <end position="48"/>
    </location>
</feature>
<reference evidence="3 4" key="1">
    <citation type="submission" date="2024-04" db="EMBL/GenBank/DDBJ databases">
        <title>draft genome sequnece of Paenibacillus filicis.</title>
        <authorList>
            <person name="Kim D.-U."/>
        </authorList>
    </citation>
    <scope>NUCLEOTIDE SEQUENCE [LARGE SCALE GENOMIC DNA]</scope>
    <source>
        <strain evidence="3 4">KACC14197</strain>
    </source>
</reference>
<evidence type="ECO:0000313" key="4">
    <source>
        <dbReference type="Proteomes" id="UP001469365"/>
    </source>
</evidence>
<evidence type="ECO:0000313" key="3">
    <source>
        <dbReference type="EMBL" id="MEK8129303.1"/>
    </source>
</evidence>
<name>A0ABU9DMH8_9BACL</name>
<evidence type="ECO:0000256" key="1">
    <source>
        <dbReference type="SAM" id="MobiDB-lite"/>
    </source>
</evidence>
<evidence type="ECO:0000256" key="2">
    <source>
        <dbReference type="SAM" id="SignalP"/>
    </source>
</evidence>
<dbReference type="Proteomes" id="UP001469365">
    <property type="component" value="Unassembled WGS sequence"/>
</dbReference>
<feature type="compositionally biased region" description="Gly residues" evidence="1">
    <location>
        <begin position="161"/>
        <end position="187"/>
    </location>
</feature>
<feature type="region of interest" description="Disordered" evidence="1">
    <location>
        <begin position="245"/>
        <end position="272"/>
    </location>
</feature>
<feature type="signal peptide" evidence="2">
    <location>
        <begin position="1"/>
        <end position="31"/>
    </location>
</feature>
<organism evidence="3 4">
    <name type="scientific">Paenibacillus filicis</name>
    <dbReference type="NCBI Taxonomy" id="669464"/>
    <lineage>
        <taxon>Bacteria</taxon>
        <taxon>Bacillati</taxon>
        <taxon>Bacillota</taxon>
        <taxon>Bacilli</taxon>
        <taxon>Bacillales</taxon>
        <taxon>Paenibacillaceae</taxon>
        <taxon>Paenibacillus</taxon>
    </lineage>
</organism>
<protein>
    <submittedName>
        <fullName evidence="3">Uncharacterized protein</fullName>
    </submittedName>
</protein>
<sequence length="272" mass="27545">MNPMMKKIATGTLAVGLLAGGAGVYYSQAFAATDSSAPAADSQAAGKAPRTHGGEKGARGPFGGDFKRGGGGLVEQTATVLGVEASVIRDELKQQKTLAQIALDKANLSEDAFLQKLLDAEKTKLTEQVTAGKLTQAQADERIAGLSERIQKEITAVGGSFDGKGGGHGGQPGKGGFPGGGRGGFGPFGSPEALSSALGLTKDELSAALKEGKSLTEIAADKGIDKDQLVSKIKDSLDEPIRQFIDRKHTGKEQPPAPASGTATDATSGAGA</sequence>
<feature type="chain" id="PRO_5046827806" evidence="2">
    <location>
        <begin position="32"/>
        <end position="272"/>
    </location>
</feature>
<feature type="region of interest" description="Disordered" evidence="1">
    <location>
        <begin position="161"/>
        <end position="190"/>
    </location>
</feature>
<gene>
    <name evidence="3" type="ORF">WMW72_15460</name>
</gene>
<accession>A0ABU9DMH8</accession>
<feature type="region of interest" description="Disordered" evidence="1">
    <location>
        <begin position="37"/>
        <end position="68"/>
    </location>
</feature>
<proteinExistence type="predicted"/>
<keyword evidence="2" id="KW-0732">Signal</keyword>
<feature type="compositionally biased region" description="Low complexity" evidence="1">
    <location>
        <begin position="259"/>
        <end position="272"/>
    </location>
</feature>
<dbReference type="EMBL" id="JBBPCC010000009">
    <property type="protein sequence ID" value="MEK8129303.1"/>
    <property type="molecule type" value="Genomic_DNA"/>
</dbReference>
<comment type="caution">
    <text evidence="3">The sequence shown here is derived from an EMBL/GenBank/DDBJ whole genome shotgun (WGS) entry which is preliminary data.</text>
</comment>